<dbReference type="NCBIfam" id="NF009005">
    <property type="entry name" value="PRK12350.1"/>
    <property type="match status" value="1"/>
</dbReference>
<dbReference type="CDD" id="cd06109">
    <property type="entry name" value="BsCS-I_like"/>
    <property type="match status" value="1"/>
</dbReference>
<dbReference type="InterPro" id="IPR019810">
    <property type="entry name" value="Citrate_synthase_AS"/>
</dbReference>
<reference evidence="8" key="1">
    <citation type="submission" date="2023-07" db="EMBL/GenBank/DDBJ databases">
        <title>Sorghum-associated microbial communities from plants grown in Nebraska, USA.</title>
        <authorList>
            <person name="Schachtman D."/>
        </authorList>
    </citation>
    <scope>NUCLEOTIDE SEQUENCE</scope>
    <source>
        <strain evidence="8">1457</strain>
    </source>
</reference>
<evidence type="ECO:0000313" key="8">
    <source>
        <dbReference type="EMBL" id="MDR6705099.1"/>
    </source>
</evidence>
<dbReference type="InterPro" id="IPR002020">
    <property type="entry name" value="Citrate_synthase"/>
</dbReference>
<dbReference type="Proteomes" id="UP001265315">
    <property type="component" value="Unassembled WGS sequence"/>
</dbReference>
<dbReference type="GO" id="GO:0005829">
    <property type="term" value="C:cytosol"/>
    <property type="evidence" value="ECO:0007669"/>
    <property type="project" value="TreeGrafter"/>
</dbReference>
<evidence type="ECO:0000256" key="7">
    <source>
        <dbReference type="RuleBase" id="RU003406"/>
    </source>
</evidence>
<gene>
    <name evidence="8" type="ORF">J2W61_004974</name>
</gene>
<keyword evidence="3 5" id="KW-0808">Transferase</keyword>
<dbReference type="PANTHER" id="PTHR11739:SF23">
    <property type="entry name" value="CITRATE SYNTHASE 2-RELATED"/>
    <property type="match status" value="1"/>
</dbReference>
<feature type="active site" evidence="6">
    <location>
        <position position="327"/>
    </location>
</feature>
<evidence type="ECO:0000256" key="3">
    <source>
        <dbReference type="ARBA" id="ARBA00022679"/>
    </source>
</evidence>
<dbReference type="GO" id="GO:0005975">
    <property type="term" value="P:carbohydrate metabolic process"/>
    <property type="evidence" value="ECO:0007669"/>
    <property type="project" value="TreeGrafter"/>
</dbReference>
<evidence type="ECO:0000313" key="9">
    <source>
        <dbReference type="Proteomes" id="UP001265315"/>
    </source>
</evidence>
<dbReference type="RefSeq" id="WP_309957621.1">
    <property type="nucleotide sequence ID" value="NZ_JAGIPK010000007.1"/>
</dbReference>
<protein>
    <recommendedName>
        <fullName evidence="5">Citrate synthase</fullName>
    </recommendedName>
</protein>
<name>A0AAW8M294_AGRTU</name>
<dbReference type="InterPro" id="IPR024176">
    <property type="entry name" value="Citrate_synthase_bac-typ"/>
</dbReference>
<accession>A0AAW8M294</accession>
<dbReference type="GeneID" id="97366014"/>
<comment type="pathway">
    <text evidence="1">Carbohydrate metabolism; tricarboxylic acid cycle; isocitrate from oxaloacetate: step 1/2.</text>
</comment>
<proteinExistence type="inferred from homology"/>
<comment type="similarity">
    <text evidence="2 5 7">Belongs to the citrate synthase family.</text>
</comment>
<evidence type="ECO:0000256" key="2">
    <source>
        <dbReference type="ARBA" id="ARBA00010566"/>
    </source>
</evidence>
<comment type="catalytic activity">
    <reaction evidence="4">
        <text>oxaloacetate + acetyl-CoA + H2O = citrate + CoA + H(+)</text>
        <dbReference type="Rhea" id="RHEA:16845"/>
        <dbReference type="ChEBI" id="CHEBI:15377"/>
        <dbReference type="ChEBI" id="CHEBI:15378"/>
        <dbReference type="ChEBI" id="CHEBI:16452"/>
        <dbReference type="ChEBI" id="CHEBI:16947"/>
        <dbReference type="ChEBI" id="CHEBI:57287"/>
        <dbReference type="ChEBI" id="CHEBI:57288"/>
        <dbReference type="EC" id="2.3.3.16"/>
    </reaction>
</comment>
<dbReference type="Gene3D" id="1.10.230.10">
    <property type="entry name" value="Cytochrome P450-Terp, domain 2"/>
    <property type="match status" value="1"/>
</dbReference>
<evidence type="ECO:0000256" key="1">
    <source>
        <dbReference type="ARBA" id="ARBA00004751"/>
    </source>
</evidence>
<sequence length="382" mass="41295">MQFNILKRIRIQIEENSMSAIAALSNDKTVIGLDDVVAAETVLSHVDGTAGELIIRGHHLASLADWSFEQVLELLWAEQIPQPATAQDIRSQLGSARQRALELIHPLPDLSRLSSVEALRLLLSALPDDETTAHHIMAVAAVPVFAAAIIRDRQGLTPIAPDTTLSHSADFLRMISGDHPSPEKVRALDTYLTTVSDHGLNASTFTARIIASTEAGMFSSVVGALCALKGPLHGGAPGPVLDMLDAIGAEADIQLWLEDALARGERLMGFGHRIYRVRDPRADVLKGAVSVLKDGSSRIAFAGKVEAAALALLQEKKPLRPLQTNVEFYTALVLEVLGFPRDSFTNVFAAGRMAGWTAHVLEQERTGRLIRPQSRYIGPSPE</sequence>
<dbReference type="InterPro" id="IPR016142">
    <property type="entry name" value="Citrate_synth-like_lrg_a-sub"/>
</dbReference>
<dbReference type="InterPro" id="IPR016143">
    <property type="entry name" value="Citrate_synth-like_sm_a-sub"/>
</dbReference>
<organism evidence="8 9">
    <name type="scientific">Agrobacterium tumefaciens</name>
    <dbReference type="NCBI Taxonomy" id="358"/>
    <lineage>
        <taxon>Bacteria</taxon>
        <taxon>Pseudomonadati</taxon>
        <taxon>Pseudomonadota</taxon>
        <taxon>Alphaproteobacteria</taxon>
        <taxon>Hyphomicrobiales</taxon>
        <taxon>Rhizobiaceae</taxon>
        <taxon>Rhizobium/Agrobacterium group</taxon>
        <taxon>Agrobacterium</taxon>
        <taxon>Agrobacterium tumefaciens complex</taxon>
    </lineage>
</organism>
<dbReference type="GO" id="GO:0036440">
    <property type="term" value="F:citrate synthase activity"/>
    <property type="evidence" value="ECO:0007669"/>
    <property type="project" value="UniProtKB-EC"/>
</dbReference>
<comment type="caution">
    <text evidence="8">The sequence shown here is derived from an EMBL/GenBank/DDBJ whole genome shotgun (WGS) entry which is preliminary data.</text>
</comment>
<dbReference type="PANTHER" id="PTHR11739">
    <property type="entry name" value="CITRATE SYNTHASE"/>
    <property type="match status" value="1"/>
</dbReference>
<keyword evidence="8" id="KW-0012">Acyltransferase</keyword>
<dbReference type="PROSITE" id="PS00480">
    <property type="entry name" value="CITRATE_SYNTHASE"/>
    <property type="match status" value="1"/>
</dbReference>
<dbReference type="GO" id="GO:0006099">
    <property type="term" value="P:tricarboxylic acid cycle"/>
    <property type="evidence" value="ECO:0007669"/>
    <property type="project" value="InterPro"/>
</dbReference>
<dbReference type="PIRSF" id="PIRSF001369">
    <property type="entry name" value="Citrate_synth"/>
    <property type="match status" value="1"/>
</dbReference>
<evidence type="ECO:0000256" key="6">
    <source>
        <dbReference type="PIRSR" id="PIRSR001369-1"/>
    </source>
</evidence>
<evidence type="ECO:0000256" key="5">
    <source>
        <dbReference type="PIRNR" id="PIRNR001369"/>
    </source>
</evidence>
<evidence type="ECO:0000256" key="4">
    <source>
        <dbReference type="ARBA" id="ARBA00049288"/>
    </source>
</evidence>
<dbReference type="SUPFAM" id="SSF48256">
    <property type="entry name" value="Citrate synthase"/>
    <property type="match status" value="1"/>
</dbReference>
<dbReference type="Pfam" id="PF00285">
    <property type="entry name" value="Citrate_synt"/>
    <property type="match status" value="1"/>
</dbReference>
<dbReference type="PRINTS" id="PR00143">
    <property type="entry name" value="CITRTSNTHASE"/>
</dbReference>
<dbReference type="Gene3D" id="1.10.580.10">
    <property type="entry name" value="Citrate Synthase, domain 1"/>
    <property type="match status" value="1"/>
</dbReference>
<dbReference type="InterPro" id="IPR036969">
    <property type="entry name" value="Citrate_synthase_sf"/>
</dbReference>
<dbReference type="EMBL" id="JAVDSW010000007">
    <property type="protein sequence ID" value="MDR6705099.1"/>
    <property type="molecule type" value="Genomic_DNA"/>
</dbReference>
<feature type="active site" evidence="6">
    <location>
        <position position="272"/>
    </location>
</feature>
<dbReference type="AlphaFoldDB" id="A0AAW8M294"/>